<dbReference type="SUPFAM" id="SSF54001">
    <property type="entry name" value="Cysteine proteinases"/>
    <property type="match status" value="1"/>
</dbReference>
<dbReference type="CDD" id="cd02619">
    <property type="entry name" value="Peptidase_C1"/>
    <property type="match status" value="1"/>
</dbReference>
<accession>A0A433WBM9</accession>
<dbReference type="PROSITE" id="PS51257">
    <property type="entry name" value="PROKAR_LIPOPROTEIN"/>
    <property type="match status" value="1"/>
</dbReference>
<dbReference type="InterPro" id="IPR000668">
    <property type="entry name" value="Peptidase_C1A_C"/>
</dbReference>
<dbReference type="Proteomes" id="UP000281028">
    <property type="component" value="Unassembled WGS sequence"/>
</dbReference>
<evidence type="ECO:0000313" key="3">
    <source>
        <dbReference type="EMBL" id="NSL90139.1"/>
    </source>
</evidence>
<comment type="caution">
    <text evidence="3">The sequence shown here is derived from an EMBL/GenBank/DDBJ whole genome shotgun (WGS) entry which is preliminary data.</text>
</comment>
<feature type="compositionally biased region" description="Low complexity" evidence="1">
    <location>
        <begin position="23"/>
        <end position="40"/>
    </location>
</feature>
<dbReference type="EMBL" id="RIAR02000001">
    <property type="protein sequence ID" value="NSL90139.1"/>
    <property type="molecule type" value="Genomic_DNA"/>
</dbReference>
<dbReference type="GO" id="GO:0008234">
    <property type="term" value="F:cysteine-type peptidase activity"/>
    <property type="evidence" value="ECO:0007669"/>
    <property type="project" value="InterPro"/>
</dbReference>
<feature type="chain" id="PRO_5044310114" evidence="2">
    <location>
        <begin position="19"/>
        <end position="306"/>
    </location>
</feature>
<evidence type="ECO:0000256" key="1">
    <source>
        <dbReference type="SAM" id="MobiDB-lite"/>
    </source>
</evidence>
<evidence type="ECO:0000256" key="2">
    <source>
        <dbReference type="SAM" id="SignalP"/>
    </source>
</evidence>
<reference evidence="3" key="1">
    <citation type="submission" date="2020-05" db="EMBL/GenBank/DDBJ databases">
        <title>Chitinophaga laudate sp. nov., isolated from a tropical peat swamp.</title>
        <authorList>
            <person name="Goh C.B.S."/>
            <person name="Lee M.S."/>
            <person name="Parimannan S."/>
            <person name="Pasbakhsh P."/>
            <person name="Yule C.M."/>
            <person name="Rajandas H."/>
            <person name="Loke S."/>
            <person name="Croft L."/>
            <person name="Tan J.B.L."/>
        </authorList>
    </citation>
    <scope>NUCLEOTIDE SEQUENCE</scope>
    <source>
        <strain evidence="3">Mgbs1</strain>
    </source>
</reference>
<dbReference type="AlphaFoldDB" id="A0A433WBM9"/>
<dbReference type="InterPro" id="IPR038765">
    <property type="entry name" value="Papain-like_cys_pep_sf"/>
</dbReference>
<keyword evidence="2" id="KW-0732">Signal</keyword>
<organism evidence="3 4">
    <name type="scientific">Chitinophaga solisilvae</name>
    <dbReference type="NCBI Taxonomy" id="1233460"/>
    <lineage>
        <taxon>Bacteria</taxon>
        <taxon>Pseudomonadati</taxon>
        <taxon>Bacteroidota</taxon>
        <taxon>Chitinophagia</taxon>
        <taxon>Chitinophagales</taxon>
        <taxon>Chitinophagaceae</taxon>
        <taxon>Chitinophaga</taxon>
    </lineage>
</organism>
<dbReference type="OrthoDB" id="3648721at2"/>
<sequence length="306" mass="32460">MKTSSLLLLSLAAVFAMSACQKNNSVNPSNDDPSAPSVVSKHGMGAKLNPDGFKNMRRINFDEIRARMIQQGYADKIPNGRSSGPLALPASIILNHPPVGDQGQTGTCVSWSSGYALSGTLNNEFPKAGVSNPRSPWYVYQKDHSASGNCDPNDGMYLAPGLDILVNSGVPTYAADPYLGSPCTPPTAAQNTSAATDKVVNYAAVTTVNEVKTALSMHMPVELGFNVYSSFETAFSYGTVYKRVSGSYLGGHAVCIIGYSDAKNAVLIQNSWGTGGGDPSNPGCMWLDYSILTNPTFGAEMYSVWK</sequence>
<feature type="region of interest" description="Disordered" evidence="1">
    <location>
        <begin position="23"/>
        <end position="46"/>
    </location>
</feature>
<name>A0A433WBM9_9BACT</name>
<dbReference type="Gene3D" id="3.90.70.10">
    <property type="entry name" value="Cysteine proteinases"/>
    <property type="match status" value="1"/>
</dbReference>
<dbReference type="GO" id="GO:0006508">
    <property type="term" value="P:proteolysis"/>
    <property type="evidence" value="ECO:0007669"/>
    <property type="project" value="InterPro"/>
</dbReference>
<dbReference type="PROSITE" id="PS00639">
    <property type="entry name" value="THIOL_PROTEASE_HIS"/>
    <property type="match status" value="1"/>
</dbReference>
<evidence type="ECO:0000313" key="4">
    <source>
        <dbReference type="Proteomes" id="UP000281028"/>
    </source>
</evidence>
<dbReference type="Pfam" id="PF00112">
    <property type="entry name" value="Peptidase_C1"/>
    <property type="match status" value="1"/>
</dbReference>
<gene>
    <name evidence="3" type="ORF">ECE50_025110</name>
</gene>
<keyword evidence="4" id="KW-1185">Reference proteome</keyword>
<dbReference type="InterPro" id="IPR025660">
    <property type="entry name" value="Pept_his_AS"/>
</dbReference>
<dbReference type="SMART" id="SM00645">
    <property type="entry name" value="Pept_C1"/>
    <property type="match status" value="1"/>
</dbReference>
<proteinExistence type="predicted"/>
<protein>
    <submittedName>
        <fullName evidence="3">C1 family peptidase</fullName>
    </submittedName>
</protein>
<feature type="signal peptide" evidence="2">
    <location>
        <begin position="1"/>
        <end position="18"/>
    </location>
</feature>